<evidence type="ECO:0000313" key="6">
    <source>
        <dbReference type="Proteomes" id="UP000563151"/>
    </source>
</evidence>
<evidence type="ECO:0000259" key="4">
    <source>
        <dbReference type="PROSITE" id="PS51161"/>
    </source>
</evidence>
<dbReference type="GO" id="GO:0005524">
    <property type="term" value="F:ATP binding"/>
    <property type="evidence" value="ECO:0007669"/>
    <property type="project" value="UniProtKB-UniRule"/>
</dbReference>
<organism evidence="5 6">
    <name type="scientific">Clostridium tetanomorphum</name>
    <dbReference type="NCBI Taxonomy" id="1553"/>
    <lineage>
        <taxon>Bacteria</taxon>
        <taxon>Bacillati</taxon>
        <taxon>Bacillota</taxon>
        <taxon>Clostridia</taxon>
        <taxon>Eubacteriales</taxon>
        <taxon>Clostridiaceae</taxon>
        <taxon>Clostridium</taxon>
    </lineage>
</organism>
<dbReference type="EMBL" id="JAAZWO010000006">
    <property type="protein sequence ID" value="MBC2397537.1"/>
    <property type="molecule type" value="Genomic_DNA"/>
</dbReference>
<keyword evidence="2 3" id="KW-0067">ATP-binding</keyword>
<evidence type="ECO:0000256" key="3">
    <source>
        <dbReference type="PROSITE-ProRule" id="PRU00492"/>
    </source>
</evidence>
<evidence type="ECO:0000256" key="1">
    <source>
        <dbReference type="ARBA" id="ARBA00022741"/>
    </source>
</evidence>
<gene>
    <name evidence="5" type="ORF">HGG79_07080</name>
</gene>
<dbReference type="InterPro" id="IPR005144">
    <property type="entry name" value="ATP-cone_dom"/>
</dbReference>
<keyword evidence="1 3" id="KW-0547">Nucleotide-binding</keyword>
<keyword evidence="6" id="KW-1185">Reference proteome</keyword>
<reference evidence="5 6" key="1">
    <citation type="submission" date="2020-04" db="EMBL/GenBank/DDBJ databases">
        <title>Genomic insights into acetone-butanol-ethanol (ABE) fermentation by sequencing solventogenic clostridia strains.</title>
        <authorList>
            <person name="Brown S."/>
        </authorList>
    </citation>
    <scope>NUCLEOTIDE SEQUENCE [LARGE SCALE GENOMIC DNA]</scope>
    <source>
        <strain evidence="5 6">DJ011</strain>
    </source>
</reference>
<dbReference type="Proteomes" id="UP000563151">
    <property type="component" value="Unassembled WGS sequence"/>
</dbReference>
<name>A0A923E953_CLOTT</name>
<accession>A0A923E953</accession>
<protein>
    <recommendedName>
        <fullName evidence="4">ATP-cone domain-containing protein</fullName>
    </recommendedName>
</protein>
<dbReference type="RefSeq" id="WP_035148847.1">
    <property type="nucleotide sequence ID" value="NZ_JAAZWO010000006.1"/>
</dbReference>
<comment type="caution">
    <text evidence="5">The sequence shown here is derived from an EMBL/GenBank/DDBJ whole genome shotgun (WGS) entry which is preliminary data.</text>
</comment>
<dbReference type="AlphaFoldDB" id="A0A923E953"/>
<proteinExistence type="predicted"/>
<evidence type="ECO:0000256" key="2">
    <source>
        <dbReference type="ARBA" id="ARBA00022840"/>
    </source>
</evidence>
<sequence length="89" mass="10078">MEILKKKGNIEKFNEDKLKTSILNAARDSDNPLNESDINSISKDIVDTLKKLNKNYTSSYEIFGITVNSLKKNGFKNIAKQYANHSIDV</sequence>
<evidence type="ECO:0000313" key="5">
    <source>
        <dbReference type="EMBL" id="MBC2397537.1"/>
    </source>
</evidence>
<dbReference type="PROSITE" id="PS51161">
    <property type="entry name" value="ATP_CONE"/>
    <property type="match status" value="1"/>
</dbReference>
<dbReference type="Pfam" id="PF03477">
    <property type="entry name" value="ATP-cone"/>
    <property type="match status" value="1"/>
</dbReference>
<feature type="domain" description="ATP-cone" evidence="4">
    <location>
        <begin position="1"/>
        <end position="89"/>
    </location>
</feature>